<dbReference type="KEGG" id="htr:EPV75_01465"/>
<feature type="transmembrane region" description="Helical" evidence="1">
    <location>
        <begin position="361"/>
        <end position="379"/>
    </location>
</feature>
<dbReference type="AlphaFoldDB" id="A0A451G4M7"/>
<reference evidence="2 3" key="1">
    <citation type="journal article" date="2018" name="Environ. Microbiol.">
        <title>Genomes of ubiquitous marine and hypersaline Hydrogenovibrio, Thiomicrorhabdus and Thiomicrospira spp. encode a diversity of mechanisms to sustain chemolithoautotrophy in heterogeneous environments.</title>
        <authorList>
            <person name="Scott K.M."/>
            <person name="Williams J."/>
            <person name="Porter C.M.B."/>
            <person name="Russel S."/>
            <person name="Harmer T.L."/>
            <person name="Paul J.H."/>
            <person name="Antonen K.M."/>
            <person name="Bridges M.K."/>
            <person name="Camper G.J."/>
            <person name="Campla C.K."/>
            <person name="Casella L.G."/>
            <person name="Chase E."/>
            <person name="Conrad J.W."/>
            <person name="Cruz M.C."/>
            <person name="Dunlap D.S."/>
            <person name="Duran L."/>
            <person name="Fahsbender E.M."/>
            <person name="Goldsmith D.B."/>
            <person name="Keeley R.F."/>
            <person name="Kondoff M.R."/>
            <person name="Kussy B.I."/>
            <person name="Lane M.K."/>
            <person name="Lawler S."/>
            <person name="Leigh B.A."/>
            <person name="Lewis C."/>
            <person name="Lostal L.M."/>
            <person name="Marking D."/>
            <person name="Mancera P.A."/>
            <person name="McClenthan E.C."/>
            <person name="McIntyre E.A."/>
            <person name="Mine J.A."/>
            <person name="Modi S."/>
            <person name="Moore B.D."/>
            <person name="Morgan W.A."/>
            <person name="Nelson K.M."/>
            <person name="Nguyen K.N."/>
            <person name="Ogburn N."/>
            <person name="Parrino D.G."/>
            <person name="Pedapudi A.D."/>
            <person name="Pelham R.P."/>
            <person name="Preece A.M."/>
            <person name="Rampersad E.A."/>
            <person name="Richardson J.C."/>
            <person name="Rodgers C.M."/>
            <person name="Schaffer B.L."/>
            <person name="Sheridan N.E."/>
            <person name="Solone M.R."/>
            <person name="Staley Z.R."/>
            <person name="Tabuchi M."/>
            <person name="Waide R.J."/>
            <person name="Wanjugi P.W."/>
            <person name="Young S."/>
            <person name="Clum A."/>
            <person name="Daum C."/>
            <person name="Huntemann M."/>
            <person name="Ivanova N."/>
            <person name="Kyrpides N."/>
            <person name="Mikhailova N."/>
            <person name="Palaniappan K."/>
            <person name="Pillay M."/>
            <person name="Reddy T.B.K."/>
            <person name="Shapiro N."/>
            <person name="Stamatis D."/>
            <person name="Varghese N."/>
            <person name="Woyke T."/>
            <person name="Boden R."/>
            <person name="Freyermuth S.K."/>
            <person name="Kerfeld C.A."/>
        </authorList>
    </citation>
    <scope>NUCLEOTIDE SEQUENCE [LARGE SCALE GENOMIC DNA]</scope>
    <source>
        <strain evidence="2 3">JR-2</strain>
    </source>
</reference>
<protein>
    <submittedName>
        <fullName evidence="2">Uncharacterized protein</fullName>
    </submittedName>
</protein>
<organism evidence="2 3">
    <name type="scientific">Hydrogenovibrio thermophilus</name>
    <dbReference type="NCBI Taxonomy" id="265883"/>
    <lineage>
        <taxon>Bacteria</taxon>
        <taxon>Pseudomonadati</taxon>
        <taxon>Pseudomonadota</taxon>
        <taxon>Gammaproteobacteria</taxon>
        <taxon>Thiotrichales</taxon>
        <taxon>Piscirickettsiaceae</taxon>
        <taxon>Hydrogenovibrio</taxon>
    </lineage>
</organism>
<name>A0A451G4M7_9GAMM</name>
<proteinExistence type="predicted"/>
<keyword evidence="3" id="KW-1185">Reference proteome</keyword>
<keyword evidence="1" id="KW-0472">Membrane</keyword>
<accession>A0A451G4M7</accession>
<keyword evidence="1" id="KW-1133">Transmembrane helix</keyword>
<dbReference type="EMBL" id="CP035033">
    <property type="protein sequence ID" value="QAB14432.1"/>
    <property type="molecule type" value="Genomic_DNA"/>
</dbReference>
<feature type="transmembrane region" description="Helical" evidence="1">
    <location>
        <begin position="291"/>
        <end position="308"/>
    </location>
</feature>
<dbReference type="RefSeq" id="WP_128384236.1">
    <property type="nucleotide sequence ID" value="NZ_CP035033.1"/>
</dbReference>
<evidence type="ECO:0000256" key="1">
    <source>
        <dbReference type="SAM" id="Phobius"/>
    </source>
</evidence>
<gene>
    <name evidence="2" type="ORF">EPV75_01465</name>
</gene>
<evidence type="ECO:0000313" key="3">
    <source>
        <dbReference type="Proteomes" id="UP000285478"/>
    </source>
</evidence>
<dbReference type="Proteomes" id="UP000285478">
    <property type="component" value="Chromosome"/>
</dbReference>
<sequence>MSESSIQVTCKDEIKAILDVIACMQNPEYENDYVEGEVSNSPENDKKIQALIAINSDRYSFGSLSRCPEISIQLPKRQDCFFAQNINDLLAKDFSQEKQPSCWYLQDKGLFFPDEVDQCGDQQVKNYLALIDLIDVLKSIADHTSTNSLIFLQGEKLEITIEYDVEDLTELSEVDEFKNHLSDKLHLEQRKAIFKKVLLDQLSRTQKKGRFKKLINQFDQIYDRYLENYKVYVSEFSVESVMDELHEKKIEFVSKFSDTLSNIQNQLLTIPVAVILIASQLQKTGLSLKNVAVLIAGLIFFGFMRMLVSNQRSILEYLHTELQHTREQFKKKYDDSLSNQLDKVFNDLECRYIKQKKLLKIVMKSIWFILVTVIIMFTIQSQDISLDSFIVWFTRLFDPCE</sequence>
<evidence type="ECO:0000313" key="2">
    <source>
        <dbReference type="EMBL" id="QAB14432.1"/>
    </source>
</evidence>
<keyword evidence="1" id="KW-0812">Transmembrane</keyword>